<dbReference type="EMBL" id="AHOQ02000048">
    <property type="protein sequence ID" value="EMO43802.1"/>
    <property type="molecule type" value="Genomic_DNA"/>
</dbReference>
<dbReference type="AlphaFoldDB" id="M6UFD0"/>
<reference evidence="1 2" key="1">
    <citation type="submission" date="2013-01" db="EMBL/GenBank/DDBJ databases">
        <authorList>
            <person name="Harkins D.M."/>
            <person name="Durkin A.S."/>
            <person name="Brinkac L.M."/>
            <person name="Haft D.H."/>
            <person name="Selengut J.D."/>
            <person name="Sanka R."/>
            <person name="DePew J."/>
            <person name="Purushe J."/>
            <person name="Matthias M.A."/>
            <person name="Vinetz J.M."/>
            <person name="Sutton G.G."/>
            <person name="Nierman W.C."/>
            <person name="Fouts D.E."/>
        </authorList>
    </citation>
    <scope>NUCLEOTIDE SEQUENCE [LARGE SCALE GENOMIC DNA]</scope>
    <source>
        <strain evidence="1 2">ZUN179</strain>
    </source>
</reference>
<name>M6UFD0_9LEPT</name>
<comment type="caution">
    <text evidence="1">The sequence shown here is derived from an EMBL/GenBank/DDBJ whole genome shotgun (WGS) entry which is preliminary data.</text>
</comment>
<sequence>MFLKKLGQSEIKSIKNGVASFGFLYEENIIFFLHKFYPDFPWSDCPYSIHLFASEQDRALPEIAQDGFAPPLQIFLIDAETGILKALRMLGFKENFANQLRAAIADQALRPFDKREYEEKVQALYEKYPTTDSMLKNAIIM</sequence>
<evidence type="ECO:0000313" key="2">
    <source>
        <dbReference type="Proteomes" id="UP000012160"/>
    </source>
</evidence>
<gene>
    <name evidence="1" type="ORF">LEP1GSC187_0474</name>
</gene>
<evidence type="ECO:0000313" key="1">
    <source>
        <dbReference type="EMBL" id="EMO43802.1"/>
    </source>
</evidence>
<protein>
    <submittedName>
        <fullName evidence="1">Uncharacterized protein</fullName>
    </submittedName>
</protein>
<organism evidence="1 2">
    <name type="scientific">Leptospira santarosai str. ZUN179</name>
    <dbReference type="NCBI Taxonomy" id="1049985"/>
    <lineage>
        <taxon>Bacteria</taxon>
        <taxon>Pseudomonadati</taxon>
        <taxon>Spirochaetota</taxon>
        <taxon>Spirochaetia</taxon>
        <taxon>Leptospirales</taxon>
        <taxon>Leptospiraceae</taxon>
        <taxon>Leptospira</taxon>
    </lineage>
</organism>
<accession>M6UFD0</accession>
<proteinExistence type="predicted"/>
<dbReference type="Proteomes" id="UP000012160">
    <property type="component" value="Unassembled WGS sequence"/>
</dbReference>